<feature type="domain" description="Polyketide synthase-like phosphopantetheine-binding" evidence="3">
    <location>
        <begin position="579"/>
        <end position="657"/>
    </location>
</feature>
<evidence type="ECO:0000259" key="3">
    <source>
        <dbReference type="SMART" id="SM00823"/>
    </source>
</evidence>
<keyword evidence="5" id="KW-1185">Reference proteome</keyword>
<dbReference type="InterPro" id="IPR013120">
    <property type="entry name" value="FAR_NAD-bd"/>
</dbReference>
<dbReference type="GO" id="GO:0031177">
    <property type="term" value="F:phosphopantetheine binding"/>
    <property type="evidence" value="ECO:0007669"/>
    <property type="project" value="InterPro"/>
</dbReference>
<dbReference type="InterPro" id="IPR036736">
    <property type="entry name" value="ACP-like_sf"/>
</dbReference>
<dbReference type="InterPro" id="IPR020806">
    <property type="entry name" value="PKS_PP-bd"/>
</dbReference>
<comment type="caution">
    <text evidence="4">The sequence shown here is derived from an EMBL/GenBank/DDBJ whole genome shotgun (WGS) entry which is preliminary data.</text>
</comment>
<dbReference type="SUPFAM" id="SSF47336">
    <property type="entry name" value="ACP-like"/>
    <property type="match status" value="1"/>
</dbReference>
<dbReference type="SUPFAM" id="SSF56801">
    <property type="entry name" value="Acetyl-CoA synthetase-like"/>
    <property type="match status" value="1"/>
</dbReference>
<reference evidence="4 5" key="1">
    <citation type="submission" date="2021-08" db="EMBL/GenBank/DDBJ databases">
        <title>Draft Genome Sequence of Phanerochaete sordida strain YK-624.</title>
        <authorList>
            <person name="Mori T."/>
            <person name="Dohra H."/>
            <person name="Suzuki T."/>
            <person name="Kawagishi H."/>
            <person name="Hirai H."/>
        </authorList>
    </citation>
    <scope>NUCLEOTIDE SEQUENCE [LARGE SCALE GENOMIC DNA]</scope>
    <source>
        <strain evidence="4 5">YK-624</strain>
    </source>
</reference>
<gene>
    <name evidence="4" type="ORF">PsYK624_064880</name>
</gene>
<dbReference type="EMBL" id="BPQB01000016">
    <property type="protein sequence ID" value="GJE90357.1"/>
    <property type="molecule type" value="Genomic_DNA"/>
</dbReference>
<sequence>MSVRPPLDGSLPVLPGFVDFHAEHNPERPWALLSAGPELPVETVTFAEFARATHRIAHALRPDRAGPDDEVVAVLVNCDSVLYLALLAGMIRAGLKAFPMSPRNSAPAVANMLKRTSCHRIISQPDQAGLHELLQGVQSELAGEVKDYKLQIDALPALDAVFPTRRAAESSAVAPYPRAAAPFSPDDTVFYLHSSGSTGFPKPVPQRNADMLHTCNASIIVDSAAHGVTWGAMALPSFHAMGIYIQLYSPLVSGLPVGLFAPKAPASPVVPTPRNTLEAAIAAGCTGIPTVPTFVEAWAKSDADITYLKTLKIVAFAGGPLASTTGTALVGAGVPLYPWYGGTEFGPHTRVFDIADAPHAKTRADWEWLVFTERVRPRWVPEGDGAFELQFLTCDTHRPNVENLEDARGYATSDLWVPHPSKPGLWRITGRKDDVLVLASGEKVVPVPQEGAIGASPRARGALMFGRARDQCGVLVEPAEGCAVDARDAAALAAFRNQIWPAVEEANRAAPAFAKIFKEMIIVTDSARPLPRAAKGTIVRKQALALYEKEINDLYETVENSASSEHIPPPCSWNVPDVQAWLQRHACALTSRASIRPDKDLFDQGFDSLYATFLRNRIIGALRSDARTAPCARHVPQNFVFEHPTLHDLALATGILVGGDVRAGPRAALSIAALVERYARALPRAPPPAAAAPRAPVAVLLTGATGAVGAHVLAALLSDARVARVYTLNRPAHVAYDRQQAAFAERGLDLWLLEHAKLVQLSGDLGAARFGLKEKVFGELAENVTHVIHNAWKVDFNHSLAAFEGQVAGTRALVDFCAARARPARLLFTSSVSAAYRWDVARGPVPEEALADPRVAAIGGYGGSKYAVEQILSRAAERGLECSAVRLGQVCGPAGTGAWQAHEWFPILVKTSINLGALPALTGTVSWVPADTVARTYVDLVLAARALPPLLNLVHPRPAPWAAVVTGLNAALGKHALPVLPYAAWLARVEALPATSVNMDRYPALKLLAFFRELAAGEQRAAAAEGHALEAGGLPVFATGKMQECSAALREAPAVGDAHAKAWVEYWRTSGFLP</sequence>
<evidence type="ECO:0000313" key="5">
    <source>
        <dbReference type="Proteomes" id="UP000703269"/>
    </source>
</evidence>
<dbReference type="PANTHER" id="PTHR43439">
    <property type="entry name" value="PHENYLACETATE-COENZYME A LIGASE"/>
    <property type="match status" value="1"/>
</dbReference>
<dbReference type="Proteomes" id="UP000703269">
    <property type="component" value="Unassembled WGS sequence"/>
</dbReference>
<dbReference type="AlphaFoldDB" id="A0A9P3LDW4"/>
<name>A0A9P3LDW4_9APHY</name>
<dbReference type="InterPro" id="IPR000873">
    <property type="entry name" value="AMP-dep_synth/lig_dom"/>
</dbReference>
<accession>A0A9P3LDW4</accession>
<proteinExistence type="predicted"/>
<dbReference type="InterPro" id="IPR042099">
    <property type="entry name" value="ANL_N_sf"/>
</dbReference>
<dbReference type="Pfam" id="PF23562">
    <property type="entry name" value="AMP-binding_C_3"/>
    <property type="match status" value="1"/>
</dbReference>
<dbReference type="PANTHER" id="PTHR43439:SF2">
    <property type="entry name" value="ENZYME, PUTATIVE (JCVI)-RELATED"/>
    <property type="match status" value="1"/>
</dbReference>
<keyword evidence="2" id="KW-0597">Phosphoprotein</keyword>
<organism evidence="4 5">
    <name type="scientific">Phanerochaete sordida</name>
    <dbReference type="NCBI Taxonomy" id="48140"/>
    <lineage>
        <taxon>Eukaryota</taxon>
        <taxon>Fungi</taxon>
        <taxon>Dikarya</taxon>
        <taxon>Basidiomycota</taxon>
        <taxon>Agaricomycotina</taxon>
        <taxon>Agaricomycetes</taxon>
        <taxon>Polyporales</taxon>
        <taxon>Phanerochaetaceae</taxon>
        <taxon>Phanerochaete</taxon>
    </lineage>
</organism>
<dbReference type="Gene3D" id="3.40.50.720">
    <property type="entry name" value="NAD(P)-binding Rossmann-like Domain"/>
    <property type="match status" value="1"/>
</dbReference>
<dbReference type="SMART" id="SM00823">
    <property type="entry name" value="PKS_PP"/>
    <property type="match status" value="1"/>
</dbReference>
<dbReference type="PROSITE" id="PS00455">
    <property type="entry name" value="AMP_BINDING"/>
    <property type="match status" value="1"/>
</dbReference>
<dbReference type="InterPro" id="IPR036291">
    <property type="entry name" value="NAD(P)-bd_dom_sf"/>
</dbReference>
<dbReference type="Pfam" id="PF07993">
    <property type="entry name" value="NAD_binding_4"/>
    <property type="match status" value="1"/>
</dbReference>
<dbReference type="Gene3D" id="1.10.1200.10">
    <property type="entry name" value="ACP-like"/>
    <property type="match status" value="1"/>
</dbReference>
<evidence type="ECO:0000256" key="2">
    <source>
        <dbReference type="ARBA" id="ARBA00022553"/>
    </source>
</evidence>
<dbReference type="InterPro" id="IPR020845">
    <property type="entry name" value="AMP-binding_CS"/>
</dbReference>
<dbReference type="SUPFAM" id="SSF51735">
    <property type="entry name" value="NAD(P)-binding Rossmann-fold domains"/>
    <property type="match status" value="1"/>
</dbReference>
<keyword evidence="1" id="KW-0596">Phosphopantetheine</keyword>
<dbReference type="OrthoDB" id="429813at2759"/>
<evidence type="ECO:0000256" key="1">
    <source>
        <dbReference type="ARBA" id="ARBA00022450"/>
    </source>
</evidence>
<evidence type="ECO:0000313" key="4">
    <source>
        <dbReference type="EMBL" id="GJE90357.1"/>
    </source>
</evidence>
<protein>
    <submittedName>
        <fullName evidence="4">Acetyl-CoA synthetase-like protein</fullName>
    </submittedName>
</protein>
<dbReference type="Pfam" id="PF00501">
    <property type="entry name" value="AMP-binding"/>
    <property type="match status" value="1"/>
</dbReference>
<dbReference type="InterPro" id="IPR051414">
    <property type="entry name" value="Adenylate-forming_Reductase"/>
</dbReference>
<dbReference type="Gene3D" id="3.40.50.12780">
    <property type="entry name" value="N-terminal domain of ligase-like"/>
    <property type="match status" value="1"/>
</dbReference>